<dbReference type="SUPFAM" id="SSF48498">
    <property type="entry name" value="Tetracyclin repressor-like, C-terminal domain"/>
    <property type="match status" value="1"/>
</dbReference>
<keyword evidence="1" id="KW-0805">Transcription regulation</keyword>
<dbReference type="GO" id="GO:0000976">
    <property type="term" value="F:transcription cis-regulatory region binding"/>
    <property type="evidence" value="ECO:0007669"/>
    <property type="project" value="TreeGrafter"/>
</dbReference>
<dbReference type="SUPFAM" id="SSF46689">
    <property type="entry name" value="Homeodomain-like"/>
    <property type="match status" value="1"/>
</dbReference>
<sequence length="218" mass="24380">MTDNKCCERTKRTGAGRPRDPAKDDAILAAGRELFFERGFNGSTIEEIAQRAGVSKVTVYKRFGDKETLFETCVRTEIGKMAAAFEAGDIGDGRLEARLNAFGEALLTFMYEPKHVALDRIMAQEFSQMPELGRRVFEAGPAQTRARLAQLIEEACEDGVLTCEDTLRAAEDLTALWKGFSDVELKFGIRRPMSPEEIRNHVHHGTRTFLRAYDGQKG</sequence>
<comment type="caution">
    <text evidence="7">The sequence shown here is derived from an EMBL/GenBank/DDBJ whole genome shotgun (WGS) entry which is preliminary data.</text>
</comment>
<organism evidence="7 8">
    <name type="scientific">Stakelama marina</name>
    <dbReference type="NCBI Taxonomy" id="2826939"/>
    <lineage>
        <taxon>Bacteria</taxon>
        <taxon>Pseudomonadati</taxon>
        <taxon>Pseudomonadota</taxon>
        <taxon>Alphaproteobacteria</taxon>
        <taxon>Sphingomonadales</taxon>
        <taxon>Sphingomonadaceae</taxon>
        <taxon>Stakelama</taxon>
    </lineage>
</organism>
<keyword evidence="2 4" id="KW-0238">DNA-binding</keyword>
<evidence type="ECO:0000313" key="7">
    <source>
        <dbReference type="EMBL" id="MBR0551015.1"/>
    </source>
</evidence>
<keyword evidence="8" id="KW-1185">Reference proteome</keyword>
<dbReference type="PRINTS" id="PR00455">
    <property type="entry name" value="HTHTETR"/>
</dbReference>
<dbReference type="EMBL" id="JAGRQC010000001">
    <property type="protein sequence ID" value="MBR0551015.1"/>
    <property type="molecule type" value="Genomic_DNA"/>
</dbReference>
<proteinExistence type="predicted"/>
<dbReference type="InterPro" id="IPR039536">
    <property type="entry name" value="TetR_C_Proteobacteria"/>
</dbReference>
<evidence type="ECO:0000313" key="8">
    <source>
        <dbReference type="Proteomes" id="UP000676996"/>
    </source>
</evidence>
<dbReference type="PANTHER" id="PTHR30055:SF146">
    <property type="entry name" value="HTH-TYPE TRANSCRIPTIONAL DUAL REGULATOR CECR"/>
    <property type="match status" value="1"/>
</dbReference>
<evidence type="ECO:0000256" key="5">
    <source>
        <dbReference type="SAM" id="MobiDB-lite"/>
    </source>
</evidence>
<dbReference type="Proteomes" id="UP000676996">
    <property type="component" value="Unassembled WGS sequence"/>
</dbReference>
<dbReference type="FunFam" id="1.10.10.60:FF:000141">
    <property type="entry name" value="TetR family transcriptional regulator"/>
    <property type="match status" value="1"/>
</dbReference>
<evidence type="ECO:0000256" key="4">
    <source>
        <dbReference type="PROSITE-ProRule" id="PRU00335"/>
    </source>
</evidence>
<dbReference type="PANTHER" id="PTHR30055">
    <property type="entry name" value="HTH-TYPE TRANSCRIPTIONAL REGULATOR RUTR"/>
    <property type="match status" value="1"/>
</dbReference>
<gene>
    <name evidence="7" type="ORF">J7S20_00680</name>
</gene>
<evidence type="ECO:0000256" key="2">
    <source>
        <dbReference type="ARBA" id="ARBA00023125"/>
    </source>
</evidence>
<dbReference type="InterPro" id="IPR001647">
    <property type="entry name" value="HTH_TetR"/>
</dbReference>
<name>A0A8T4IDF3_9SPHN</name>
<feature type="DNA-binding region" description="H-T-H motif" evidence="4">
    <location>
        <begin position="44"/>
        <end position="63"/>
    </location>
</feature>
<evidence type="ECO:0000256" key="3">
    <source>
        <dbReference type="ARBA" id="ARBA00023163"/>
    </source>
</evidence>
<protein>
    <submittedName>
        <fullName evidence="7">TetR/AcrR family transcriptional regulator</fullName>
    </submittedName>
</protein>
<dbReference type="Gene3D" id="1.10.10.60">
    <property type="entry name" value="Homeodomain-like"/>
    <property type="match status" value="1"/>
</dbReference>
<evidence type="ECO:0000259" key="6">
    <source>
        <dbReference type="PROSITE" id="PS50977"/>
    </source>
</evidence>
<dbReference type="PROSITE" id="PS50977">
    <property type="entry name" value="HTH_TETR_2"/>
    <property type="match status" value="1"/>
</dbReference>
<dbReference type="Gene3D" id="1.10.357.10">
    <property type="entry name" value="Tetracycline Repressor, domain 2"/>
    <property type="match status" value="1"/>
</dbReference>
<dbReference type="InterPro" id="IPR050109">
    <property type="entry name" value="HTH-type_TetR-like_transc_reg"/>
</dbReference>
<feature type="region of interest" description="Disordered" evidence="5">
    <location>
        <begin position="1"/>
        <end position="23"/>
    </location>
</feature>
<evidence type="ECO:0000256" key="1">
    <source>
        <dbReference type="ARBA" id="ARBA00023015"/>
    </source>
</evidence>
<dbReference type="InterPro" id="IPR036271">
    <property type="entry name" value="Tet_transcr_reg_TetR-rel_C_sf"/>
</dbReference>
<dbReference type="RefSeq" id="WP_284052308.1">
    <property type="nucleotide sequence ID" value="NZ_JAGRQC010000001.1"/>
</dbReference>
<dbReference type="Pfam" id="PF00440">
    <property type="entry name" value="TetR_N"/>
    <property type="match status" value="1"/>
</dbReference>
<dbReference type="Pfam" id="PF14246">
    <property type="entry name" value="TetR_C_7"/>
    <property type="match status" value="1"/>
</dbReference>
<dbReference type="InterPro" id="IPR009057">
    <property type="entry name" value="Homeodomain-like_sf"/>
</dbReference>
<keyword evidence="3" id="KW-0804">Transcription</keyword>
<accession>A0A8T4IDF3</accession>
<dbReference type="GO" id="GO:0003700">
    <property type="term" value="F:DNA-binding transcription factor activity"/>
    <property type="evidence" value="ECO:0007669"/>
    <property type="project" value="TreeGrafter"/>
</dbReference>
<feature type="domain" description="HTH tetR-type" evidence="6">
    <location>
        <begin position="21"/>
        <end position="81"/>
    </location>
</feature>
<dbReference type="AlphaFoldDB" id="A0A8T4IDF3"/>
<reference evidence="7" key="1">
    <citation type="submission" date="2021-04" db="EMBL/GenBank/DDBJ databases">
        <title>Ouciella asimina sp. nov., isolated from the surface seawater in the hydrothermal field of Okinawa Trough.</title>
        <authorList>
            <person name="Shuang W."/>
        </authorList>
    </citation>
    <scope>NUCLEOTIDE SEQUENCE</scope>
    <source>
        <strain evidence="7">LXI357</strain>
    </source>
</reference>